<evidence type="ECO:0000313" key="4">
    <source>
        <dbReference type="Proteomes" id="UP001330812"/>
    </source>
</evidence>
<dbReference type="InterPro" id="IPR052897">
    <property type="entry name" value="Sec-Metab_Biosynth_Hydrolase"/>
</dbReference>
<dbReference type="PANTHER" id="PTHR37017:SF11">
    <property type="entry name" value="ESTERASE_LIPASE_THIOESTERASE DOMAIN-CONTAINING PROTEIN"/>
    <property type="match status" value="1"/>
</dbReference>
<protein>
    <submittedName>
        <fullName evidence="3">Alpha/beta hydrolase</fullName>
    </submittedName>
</protein>
<evidence type="ECO:0000256" key="1">
    <source>
        <dbReference type="SAM" id="SignalP"/>
    </source>
</evidence>
<accession>A0ABZ1I7W7</accession>
<sequence length="284" mass="28886">MNRWKIAAAAAAGALALGGVIVTAASADPAQPAHSATAAATSTAAVAQTDNHKAKPTIVLVAGAFEESAGWTGEITQLRRAGYQVVAPAVPLRSIAGDAAYLTTIVRGIKGPVVLVGHSYGGPLITEVAAQDPQQVKALVYTAAFIPKAGESVGQLLGQFPGTLLGPDTTYTVNYPGGASDMYVKPESFRALFAGDRSATDAAVDAATQRPVNSSALGEPAAAGVPAGIPVYAVVASQDKAIPPAAERWEAQRAGATIYTVNSAHDLPTSHPTEVTQIIERAAR</sequence>
<keyword evidence="4" id="KW-1185">Reference proteome</keyword>
<dbReference type="InterPro" id="IPR029058">
    <property type="entry name" value="AB_hydrolase_fold"/>
</dbReference>
<keyword evidence="3" id="KW-0378">Hydrolase</keyword>
<feature type="signal peptide" evidence="1">
    <location>
        <begin position="1"/>
        <end position="27"/>
    </location>
</feature>
<dbReference type="Pfam" id="PF12697">
    <property type="entry name" value="Abhydrolase_6"/>
    <property type="match status" value="1"/>
</dbReference>
<dbReference type="RefSeq" id="WP_326569370.1">
    <property type="nucleotide sequence ID" value="NZ_CP142149.1"/>
</dbReference>
<dbReference type="EMBL" id="CP142149">
    <property type="protein sequence ID" value="WSE30425.1"/>
    <property type="molecule type" value="Genomic_DNA"/>
</dbReference>
<feature type="chain" id="PRO_5045741799" evidence="1">
    <location>
        <begin position="28"/>
        <end position="284"/>
    </location>
</feature>
<dbReference type="PANTHER" id="PTHR37017">
    <property type="entry name" value="AB HYDROLASE-1 DOMAIN-CONTAINING PROTEIN-RELATED"/>
    <property type="match status" value="1"/>
</dbReference>
<dbReference type="GO" id="GO:0016787">
    <property type="term" value="F:hydrolase activity"/>
    <property type="evidence" value="ECO:0007669"/>
    <property type="project" value="UniProtKB-KW"/>
</dbReference>
<name>A0ABZ1I7W7_9PSEU</name>
<evidence type="ECO:0000313" key="3">
    <source>
        <dbReference type="EMBL" id="WSE30425.1"/>
    </source>
</evidence>
<reference evidence="3 4" key="1">
    <citation type="journal article" date="2015" name="Int. J. Syst. Evol. Microbiol.">
        <title>Amycolatopsis rhabdoformis sp. nov., an actinomycete isolated from a tropical forest soil.</title>
        <authorList>
            <person name="Souza W.R."/>
            <person name="Silva R.E."/>
            <person name="Goodfellow M."/>
            <person name="Busarakam K."/>
            <person name="Figueiro F.S."/>
            <person name="Ferreira D."/>
            <person name="Rodrigues-Filho E."/>
            <person name="Moraes L.A.B."/>
            <person name="Zucchi T.D."/>
        </authorList>
    </citation>
    <scope>NUCLEOTIDE SEQUENCE [LARGE SCALE GENOMIC DNA]</scope>
    <source>
        <strain evidence="3 4">NCIMB 14900</strain>
    </source>
</reference>
<evidence type="ECO:0000259" key="2">
    <source>
        <dbReference type="Pfam" id="PF12697"/>
    </source>
</evidence>
<dbReference type="SUPFAM" id="SSF53474">
    <property type="entry name" value="alpha/beta-Hydrolases"/>
    <property type="match status" value="1"/>
</dbReference>
<keyword evidence="1" id="KW-0732">Signal</keyword>
<organism evidence="3 4">
    <name type="scientific">Amycolatopsis rhabdoformis</name>
    <dbReference type="NCBI Taxonomy" id="1448059"/>
    <lineage>
        <taxon>Bacteria</taxon>
        <taxon>Bacillati</taxon>
        <taxon>Actinomycetota</taxon>
        <taxon>Actinomycetes</taxon>
        <taxon>Pseudonocardiales</taxon>
        <taxon>Pseudonocardiaceae</taxon>
        <taxon>Amycolatopsis</taxon>
    </lineage>
</organism>
<dbReference type="Proteomes" id="UP001330812">
    <property type="component" value="Chromosome"/>
</dbReference>
<proteinExistence type="predicted"/>
<gene>
    <name evidence="3" type="ORF">VSH64_47865</name>
</gene>
<dbReference type="Gene3D" id="3.40.50.1820">
    <property type="entry name" value="alpha/beta hydrolase"/>
    <property type="match status" value="1"/>
</dbReference>
<dbReference type="InterPro" id="IPR000073">
    <property type="entry name" value="AB_hydrolase_1"/>
</dbReference>
<feature type="domain" description="AB hydrolase-1" evidence="2">
    <location>
        <begin position="58"/>
        <end position="275"/>
    </location>
</feature>